<evidence type="ECO:0000313" key="1">
    <source>
        <dbReference type="EMBL" id="MBR1134247.1"/>
    </source>
</evidence>
<dbReference type="RefSeq" id="WP_012047404.1">
    <property type="nucleotide sequence ID" value="NZ_JAFCLK010000001.1"/>
</dbReference>
<protein>
    <submittedName>
        <fullName evidence="1">Uncharacterized protein</fullName>
    </submittedName>
</protein>
<dbReference type="EMBL" id="JAFCLK010000001">
    <property type="protein sequence ID" value="MBR1134247.1"/>
    <property type="molecule type" value="Genomic_DNA"/>
</dbReference>
<sequence>MARETIYVVQAFSAGRGGHAKAEPPIACKTEASALRTAERLVSSKAGVVAFSSSGDPDMGDYDDEPKVLFRHGALPPAFD</sequence>
<keyword evidence="2" id="KW-1185">Reference proteome</keyword>
<dbReference type="Proteomes" id="UP001314635">
    <property type="component" value="Unassembled WGS sequence"/>
</dbReference>
<comment type="caution">
    <text evidence="1">The sequence shown here is derived from an EMBL/GenBank/DDBJ whole genome shotgun (WGS) entry which is preliminary data.</text>
</comment>
<reference evidence="2" key="1">
    <citation type="journal article" date="2021" name="ISME J.">
        <title>Evolutionary origin and ecological implication of a unique nif island in free-living Bradyrhizobium lineages.</title>
        <authorList>
            <person name="Tao J."/>
        </authorList>
    </citation>
    <scope>NUCLEOTIDE SEQUENCE [LARGE SCALE GENOMIC DNA]</scope>
    <source>
        <strain evidence="2">SZCCT0094</strain>
    </source>
</reference>
<name>A0ABS5FYZ6_9BRAD</name>
<proteinExistence type="predicted"/>
<evidence type="ECO:0000313" key="2">
    <source>
        <dbReference type="Proteomes" id="UP001314635"/>
    </source>
</evidence>
<accession>A0ABS5FYZ6</accession>
<gene>
    <name evidence="1" type="ORF">JQ619_00550</name>
</gene>
<organism evidence="1 2">
    <name type="scientific">Bradyrhizobium denitrificans</name>
    <dbReference type="NCBI Taxonomy" id="2734912"/>
    <lineage>
        <taxon>Bacteria</taxon>
        <taxon>Pseudomonadati</taxon>
        <taxon>Pseudomonadota</taxon>
        <taxon>Alphaproteobacteria</taxon>
        <taxon>Hyphomicrobiales</taxon>
        <taxon>Nitrobacteraceae</taxon>
        <taxon>Bradyrhizobium</taxon>
    </lineage>
</organism>